<dbReference type="InterPro" id="IPR043839">
    <property type="entry name" value="PafC_HTH"/>
</dbReference>
<name>A0A7Y9Z9P3_9MICO</name>
<dbReference type="RefSeq" id="WP_179397797.1">
    <property type="nucleotide sequence ID" value="NZ_JACBZO010000001.1"/>
</dbReference>
<dbReference type="EMBL" id="JACBZO010000001">
    <property type="protein sequence ID" value="NYI41394.1"/>
    <property type="molecule type" value="Genomic_DNA"/>
</dbReference>
<reference evidence="4 5" key="1">
    <citation type="submission" date="2020-07" db="EMBL/GenBank/DDBJ databases">
        <title>Sequencing the genomes of 1000 actinobacteria strains.</title>
        <authorList>
            <person name="Klenk H.-P."/>
        </authorList>
    </citation>
    <scope>NUCLEOTIDE SEQUENCE [LARGE SCALE GENOMIC DNA]</scope>
    <source>
        <strain evidence="4 5">DSM 19970</strain>
    </source>
</reference>
<dbReference type="Pfam" id="PF13280">
    <property type="entry name" value="WYL"/>
    <property type="match status" value="1"/>
</dbReference>
<dbReference type="InterPro" id="IPR026881">
    <property type="entry name" value="WYL_dom"/>
</dbReference>
<keyword evidence="4" id="KW-0647">Proteasome</keyword>
<protein>
    <submittedName>
        <fullName evidence="4">Proteasome accessory factor C</fullName>
    </submittedName>
</protein>
<keyword evidence="5" id="KW-1185">Reference proteome</keyword>
<dbReference type="InterPro" id="IPR051534">
    <property type="entry name" value="CBASS_pafABC_assoc_protein"/>
</dbReference>
<sequence length="305" mass="32584">MAERTAPHVTRLLGLVTYLERQGEATLATLASQFDVSEAQIKRDIELLWVSGVPGHGPQDLIDFDPWAFDEGLIRLTNSQGVGQVRLSPREAVALIGALSAAVSGGAAPEAAHSALAKLREAVGDGDAVRTLARFTVDPVLAATLRDAIDAAVIVELEYVDANDKKTARVIEPHRLVVIDGATYVECFCRRAQDYRTLRLDRIKAAVPGSDPVVTRPSENGGFSLVPQFQAVVHAHRSARWLLESFPGTVIDDDGELVMARFGVADAPVMAARLLGLGPHLRTIAPAALAEEVARQARAVLAAQA</sequence>
<dbReference type="PIRSF" id="PIRSF016838">
    <property type="entry name" value="PafC"/>
    <property type="match status" value="1"/>
</dbReference>
<evidence type="ECO:0000313" key="5">
    <source>
        <dbReference type="Proteomes" id="UP000547973"/>
    </source>
</evidence>
<dbReference type="PROSITE" id="PS52050">
    <property type="entry name" value="WYL"/>
    <property type="match status" value="1"/>
</dbReference>
<accession>A0A7Y9Z9P3</accession>
<feature type="domain" description="WYL" evidence="1">
    <location>
        <begin position="143"/>
        <end position="206"/>
    </location>
</feature>
<dbReference type="Proteomes" id="UP000547973">
    <property type="component" value="Unassembled WGS sequence"/>
</dbReference>
<dbReference type="Pfam" id="PF19187">
    <property type="entry name" value="HTH_PafC"/>
    <property type="match status" value="1"/>
</dbReference>
<evidence type="ECO:0000313" key="4">
    <source>
        <dbReference type="EMBL" id="NYI41394.1"/>
    </source>
</evidence>
<organism evidence="4 5">
    <name type="scientific">Demequina lutea</name>
    <dbReference type="NCBI Taxonomy" id="431489"/>
    <lineage>
        <taxon>Bacteria</taxon>
        <taxon>Bacillati</taxon>
        <taxon>Actinomycetota</taxon>
        <taxon>Actinomycetes</taxon>
        <taxon>Micrococcales</taxon>
        <taxon>Demequinaceae</taxon>
        <taxon>Demequina</taxon>
    </lineage>
</organism>
<evidence type="ECO:0000259" key="3">
    <source>
        <dbReference type="Pfam" id="PF25583"/>
    </source>
</evidence>
<dbReference type="PANTHER" id="PTHR34580">
    <property type="match status" value="1"/>
</dbReference>
<dbReference type="InterPro" id="IPR057727">
    <property type="entry name" value="WCX_dom"/>
</dbReference>
<feature type="domain" description="PafC HTH" evidence="2">
    <location>
        <begin position="8"/>
        <end position="121"/>
    </location>
</feature>
<dbReference type="InterPro" id="IPR028349">
    <property type="entry name" value="PafC-like"/>
</dbReference>
<dbReference type="GO" id="GO:0000502">
    <property type="term" value="C:proteasome complex"/>
    <property type="evidence" value="ECO:0007669"/>
    <property type="project" value="UniProtKB-KW"/>
</dbReference>
<feature type="domain" description="WCX" evidence="3">
    <location>
        <begin position="231"/>
        <end position="301"/>
    </location>
</feature>
<comment type="caution">
    <text evidence="4">The sequence shown here is derived from an EMBL/GenBank/DDBJ whole genome shotgun (WGS) entry which is preliminary data.</text>
</comment>
<dbReference type="PANTHER" id="PTHR34580:SF1">
    <property type="entry name" value="PROTEIN PAFC"/>
    <property type="match status" value="1"/>
</dbReference>
<dbReference type="Pfam" id="PF25583">
    <property type="entry name" value="WCX"/>
    <property type="match status" value="1"/>
</dbReference>
<gene>
    <name evidence="4" type="ORF">BKA03_001513</name>
</gene>
<evidence type="ECO:0000259" key="2">
    <source>
        <dbReference type="Pfam" id="PF19187"/>
    </source>
</evidence>
<evidence type="ECO:0000259" key="1">
    <source>
        <dbReference type="Pfam" id="PF13280"/>
    </source>
</evidence>
<proteinExistence type="predicted"/>
<dbReference type="AlphaFoldDB" id="A0A7Y9Z9P3"/>